<evidence type="ECO:0000313" key="2">
    <source>
        <dbReference type="Proteomes" id="UP000681162"/>
    </source>
</evidence>
<name>A0A919XT77_9BACL</name>
<sequence length="39" mass="4237">MGDAAEMVLEGLLCQTCGELIDGEEPGYPRSCEDCENEE</sequence>
<evidence type="ECO:0008006" key="3">
    <source>
        <dbReference type="Google" id="ProtNLM"/>
    </source>
</evidence>
<dbReference type="AlphaFoldDB" id="A0A919XT77"/>
<dbReference type="Proteomes" id="UP000681162">
    <property type="component" value="Unassembled WGS sequence"/>
</dbReference>
<dbReference type="EMBL" id="BORR01000003">
    <property type="protein sequence ID" value="GIO36247.1"/>
    <property type="molecule type" value="Genomic_DNA"/>
</dbReference>
<gene>
    <name evidence="1" type="ORF">J41TS12_11080</name>
</gene>
<comment type="caution">
    <text evidence="1">The sequence shown here is derived from an EMBL/GenBank/DDBJ whole genome shotgun (WGS) entry which is preliminary data.</text>
</comment>
<accession>A0A919XT77</accession>
<evidence type="ECO:0000313" key="1">
    <source>
        <dbReference type="EMBL" id="GIO36247.1"/>
    </source>
</evidence>
<protein>
    <recommendedName>
        <fullName evidence="3">YhfH family protein</fullName>
    </recommendedName>
</protein>
<reference evidence="1 2" key="1">
    <citation type="submission" date="2021-03" db="EMBL/GenBank/DDBJ databases">
        <title>Antimicrobial resistance genes in bacteria isolated from Japanese honey, and their potential for conferring macrolide and lincosamide resistance in the American foulbrood pathogen Paenibacillus larvae.</title>
        <authorList>
            <person name="Okamoto M."/>
            <person name="Kumagai M."/>
            <person name="Kanamori H."/>
            <person name="Takamatsu D."/>
        </authorList>
    </citation>
    <scope>NUCLEOTIDE SEQUENCE [LARGE SCALE GENOMIC DNA]</scope>
    <source>
        <strain evidence="1 2">J41TS12</strain>
    </source>
</reference>
<keyword evidence="2" id="KW-1185">Reference proteome</keyword>
<organism evidence="1 2">
    <name type="scientific">Paenibacillus antibioticophila</name>
    <dbReference type="NCBI Taxonomy" id="1274374"/>
    <lineage>
        <taxon>Bacteria</taxon>
        <taxon>Bacillati</taxon>
        <taxon>Bacillota</taxon>
        <taxon>Bacilli</taxon>
        <taxon>Bacillales</taxon>
        <taxon>Paenibacillaceae</taxon>
        <taxon>Paenibacillus</taxon>
    </lineage>
</organism>
<proteinExistence type="predicted"/>